<evidence type="ECO:0000313" key="3">
    <source>
        <dbReference type="Proteomes" id="UP000736328"/>
    </source>
</evidence>
<reference evidence="2" key="1">
    <citation type="submission" date="2020-07" db="EMBL/GenBank/DDBJ databases">
        <title>Huge and variable diversity of episymbiotic CPR bacteria and DPANN archaea in groundwater ecosystems.</title>
        <authorList>
            <person name="He C.Y."/>
            <person name="Keren R."/>
            <person name="Whittaker M."/>
            <person name="Farag I.F."/>
            <person name="Doudna J."/>
            <person name="Cate J.H.D."/>
            <person name="Banfield J.F."/>
        </authorList>
    </citation>
    <scope>NUCLEOTIDE SEQUENCE</scope>
    <source>
        <strain evidence="2">NC_groundwater_1520_Pr4_B-0.1um_53_5</strain>
    </source>
</reference>
<keyword evidence="1" id="KW-1133">Transmembrane helix</keyword>
<dbReference type="AlphaFoldDB" id="A0A933IA35"/>
<name>A0A933IA35_UNCT6</name>
<accession>A0A933IA35</accession>
<protein>
    <submittedName>
        <fullName evidence="2">Uncharacterized protein</fullName>
    </submittedName>
</protein>
<dbReference type="EMBL" id="JACQXR010000056">
    <property type="protein sequence ID" value="MBI4726494.1"/>
    <property type="molecule type" value="Genomic_DNA"/>
</dbReference>
<keyword evidence="1" id="KW-0812">Transmembrane</keyword>
<dbReference type="Proteomes" id="UP000736328">
    <property type="component" value="Unassembled WGS sequence"/>
</dbReference>
<feature type="transmembrane region" description="Helical" evidence="1">
    <location>
        <begin position="38"/>
        <end position="58"/>
    </location>
</feature>
<evidence type="ECO:0000313" key="2">
    <source>
        <dbReference type="EMBL" id="MBI4726494.1"/>
    </source>
</evidence>
<gene>
    <name evidence="2" type="ORF">HY768_04605</name>
</gene>
<keyword evidence="1" id="KW-0472">Membrane</keyword>
<sequence length="62" mass="6784">MKKTSMAFSMLAGLSFLGAILFKLNVLPRNFLNTVPSSYIQLAQLFLLAAIALGIHGMDQKK</sequence>
<proteinExistence type="predicted"/>
<comment type="caution">
    <text evidence="2">The sequence shown here is derived from an EMBL/GenBank/DDBJ whole genome shotgun (WGS) entry which is preliminary data.</text>
</comment>
<evidence type="ECO:0000256" key="1">
    <source>
        <dbReference type="SAM" id="Phobius"/>
    </source>
</evidence>
<organism evidence="2 3">
    <name type="scientific">candidate division TA06 bacterium</name>
    <dbReference type="NCBI Taxonomy" id="2250710"/>
    <lineage>
        <taxon>Bacteria</taxon>
        <taxon>Bacteria division TA06</taxon>
    </lineage>
</organism>